<dbReference type="PRINTS" id="PR00380">
    <property type="entry name" value="KINESINHEAVY"/>
</dbReference>
<evidence type="ECO:0000256" key="4">
    <source>
        <dbReference type="RuleBase" id="RU000394"/>
    </source>
</evidence>
<dbReference type="InterPro" id="IPR019821">
    <property type="entry name" value="Kinesin_motor_CS"/>
</dbReference>
<dbReference type="GO" id="GO:0007018">
    <property type="term" value="P:microtubule-based movement"/>
    <property type="evidence" value="ECO:0007669"/>
    <property type="project" value="InterPro"/>
</dbReference>
<dbReference type="PROSITE" id="PS50067">
    <property type="entry name" value="KINESIN_MOTOR_2"/>
    <property type="match status" value="1"/>
</dbReference>
<evidence type="ECO:0000256" key="1">
    <source>
        <dbReference type="ARBA" id="ARBA00022741"/>
    </source>
</evidence>
<dbReference type="CDD" id="cd01366">
    <property type="entry name" value="KISc_C_terminal"/>
    <property type="match status" value="1"/>
</dbReference>
<dbReference type="Proteomes" id="UP000191024">
    <property type="component" value="Chromosome H"/>
</dbReference>
<dbReference type="InterPro" id="IPR036961">
    <property type="entry name" value="Kinesin_motor_dom_sf"/>
</dbReference>
<dbReference type="EMBL" id="LT598468">
    <property type="protein sequence ID" value="SCV02965.1"/>
    <property type="molecule type" value="Genomic_DNA"/>
</dbReference>
<feature type="binding site" evidence="3">
    <location>
        <begin position="449"/>
        <end position="456"/>
    </location>
    <ligand>
        <name>ATP</name>
        <dbReference type="ChEBI" id="CHEBI:30616"/>
    </ligand>
</feature>
<reference evidence="9" key="1">
    <citation type="submission" date="2016-03" db="EMBL/GenBank/DDBJ databases">
        <authorList>
            <person name="Devillers H."/>
        </authorList>
    </citation>
    <scope>NUCLEOTIDE SEQUENCE [LARGE SCALE GENOMIC DNA]</scope>
</reference>
<dbReference type="GO" id="GO:0005524">
    <property type="term" value="F:ATP binding"/>
    <property type="evidence" value="ECO:0007669"/>
    <property type="project" value="UniProtKB-UniRule"/>
</dbReference>
<dbReference type="STRING" id="1230905.A0A1G4KEK9"/>
<dbReference type="GO" id="GO:0005874">
    <property type="term" value="C:microtubule"/>
    <property type="evidence" value="ECO:0007669"/>
    <property type="project" value="UniProtKB-KW"/>
</dbReference>
<dbReference type="PANTHER" id="PTHR47972:SF28">
    <property type="entry name" value="KINESIN-LIKE PROTEIN KLP-3"/>
    <property type="match status" value="1"/>
</dbReference>
<comment type="similarity">
    <text evidence="3 4">Belongs to the TRAFAC class myosin-kinesin ATPase superfamily. Kinesin family.</text>
</comment>
<keyword evidence="5" id="KW-0175">Coiled coil</keyword>
<dbReference type="OrthoDB" id="3176171at2759"/>
<keyword evidence="4" id="KW-0493">Microtubule</keyword>
<proteinExistence type="inferred from homology"/>
<feature type="region of interest" description="Disordered" evidence="6">
    <location>
        <begin position="1"/>
        <end position="70"/>
    </location>
</feature>
<dbReference type="InterPro" id="IPR001752">
    <property type="entry name" value="Kinesin_motor_dom"/>
</dbReference>
<sequence>MSTDEQPIPKTPPWQLSNAAEEPTSQIPSPTVSNSPKYKKRATSPAIPFSLEERRSNSAKSSFQAGNGSSSRMTAFYKENLRELNDLQEEMFRKKVKLDVAKDELSDHRDQLKALELKIDRLKEDRYVKSQQINLKDNELKKLKEEQETRETFMNKGHELELQQLHAKNAAELNSLSSDYELKIAELNHERHQKLIQRRDMLITEVKAAERNIANNGSILRDMLNECTSKDRQLREDWLREHQTSWKKKVNQNETLKTEVQRLESRVTNELEKTLKKKCSALTEKKGVLKGLEERLNEAEKVHSAIEKQMDDLKCEAASLTSRKTELETYITTSSSELVQVNEILLKEETIRRKLHNELQELRGNIRVFCRVRPPLANEEKDLSHFRVEDFDDNAGTQSMEVKRDSKVHQFNFDRIFDVHESNEEVFQEIGQLVQSCLDGYNVCIFAYGQTGSGKTFTMLHPKDGIIPLTLNHIFGWIERLEELGWKYEITSEFVEIYNETIRDLLKDIDCDSDDNTENFKHDIRHDPETHTTQITNITNCLLTNRSMVDDILKRASRLRSTAATAANERSSRSHSIFVIKLKGSNEQTGEISVGTLNLVDLAGSERVSAEQHSPARMRETQNINRSLSCLGDVIHSLGGRDANKRHIPFRNSKLTYLLKYSLIGESKTLMFVNVSPALKNMNETLNSLRFASKVNSTKINRKIT</sequence>
<keyword evidence="3 4" id="KW-0505">Motor protein</keyword>
<evidence type="ECO:0000259" key="7">
    <source>
        <dbReference type="PROSITE" id="PS50067"/>
    </source>
</evidence>
<evidence type="ECO:0000313" key="9">
    <source>
        <dbReference type="Proteomes" id="UP000191024"/>
    </source>
</evidence>
<dbReference type="Gene3D" id="3.40.850.10">
    <property type="entry name" value="Kinesin motor domain"/>
    <property type="match status" value="1"/>
</dbReference>
<evidence type="ECO:0000256" key="3">
    <source>
        <dbReference type="PROSITE-ProRule" id="PRU00283"/>
    </source>
</evidence>
<dbReference type="PROSITE" id="PS00411">
    <property type="entry name" value="KINESIN_MOTOR_1"/>
    <property type="match status" value="1"/>
</dbReference>
<name>A0A1G4KEK9_9SACH</name>
<dbReference type="InterPro" id="IPR027417">
    <property type="entry name" value="P-loop_NTPase"/>
</dbReference>
<dbReference type="InterPro" id="IPR027640">
    <property type="entry name" value="Kinesin-like_fam"/>
</dbReference>
<feature type="coiled-coil region" evidence="5">
    <location>
        <begin position="253"/>
        <end position="365"/>
    </location>
</feature>
<feature type="compositionally biased region" description="Polar residues" evidence="6">
    <location>
        <begin position="58"/>
        <end position="70"/>
    </location>
</feature>
<organism evidence="8 9">
    <name type="scientific">Lachancea mirantina</name>
    <dbReference type="NCBI Taxonomy" id="1230905"/>
    <lineage>
        <taxon>Eukaryota</taxon>
        <taxon>Fungi</taxon>
        <taxon>Dikarya</taxon>
        <taxon>Ascomycota</taxon>
        <taxon>Saccharomycotina</taxon>
        <taxon>Saccharomycetes</taxon>
        <taxon>Saccharomycetales</taxon>
        <taxon>Saccharomycetaceae</taxon>
        <taxon>Lachancea</taxon>
    </lineage>
</organism>
<dbReference type="PANTHER" id="PTHR47972">
    <property type="entry name" value="KINESIN-LIKE PROTEIN KLP-3"/>
    <property type="match status" value="1"/>
</dbReference>
<keyword evidence="1 3" id="KW-0547">Nucleotide-binding</keyword>
<feature type="domain" description="Kinesin motor" evidence="7">
    <location>
        <begin position="365"/>
        <end position="698"/>
    </location>
</feature>
<keyword evidence="9" id="KW-1185">Reference proteome</keyword>
<dbReference type="GO" id="GO:0008017">
    <property type="term" value="F:microtubule binding"/>
    <property type="evidence" value="ECO:0007669"/>
    <property type="project" value="InterPro"/>
</dbReference>
<feature type="compositionally biased region" description="Polar residues" evidence="6">
    <location>
        <begin position="14"/>
        <end position="36"/>
    </location>
</feature>
<dbReference type="SUPFAM" id="SSF52540">
    <property type="entry name" value="P-loop containing nucleoside triphosphate hydrolases"/>
    <property type="match status" value="1"/>
</dbReference>
<dbReference type="SMART" id="SM00129">
    <property type="entry name" value="KISc"/>
    <property type="match status" value="1"/>
</dbReference>
<dbReference type="AlphaFoldDB" id="A0A1G4KEK9"/>
<evidence type="ECO:0000256" key="5">
    <source>
        <dbReference type="SAM" id="Coils"/>
    </source>
</evidence>
<feature type="coiled-coil region" evidence="5">
    <location>
        <begin position="84"/>
        <end position="212"/>
    </location>
</feature>
<protein>
    <recommendedName>
        <fullName evidence="4">Kinesin-like protein</fullName>
    </recommendedName>
</protein>
<dbReference type="Pfam" id="PF00225">
    <property type="entry name" value="Kinesin"/>
    <property type="match status" value="1"/>
</dbReference>
<dbReference type="GO" id="GO:0003777">
    <property type="term" value="F:microtubule motor activity"/>
    <property type="evidence" value="ECO:0007669"/>
    <property type="project" value="InterPro"/>
</dbReference>
<accession>A0A1G4KEK9</accession>
<keyword evidence="2 3" id="KW-0067">ATP-binding</keyword>
<evidence type="ECO:0000313" key="8">
    <source>
        <dbReference type="EMBL" id="SCV02965.1"/>
    </source>
</evidence>
<evidence type="ECO:0000256" key="2">
    <source>
        <dbReference type="ARBA" id="ARBA00022840"/>
    </source>
</evidence>
<evidence type="ECO:0000256" key="6">
    <source>
        <dbReference type="SAM" id="MobiDB-lite"/>
    </source>
</evidence>
<gene>
    <name evidence="8" type="ORF">LAMI_0H04412G</name>
</gene>